<keyword evidence="1" id="KW-1133">Transmembrane helix</keyword>
<gene>
    <name evidence="2" type="ORF">SAMN04490185_2547</name>
</gene>
<feature type="transmembrane region" description="Helical" evidence="1">
    <location>
        <begin position="51"/>
        <end position="73"/>
    </location>
</feature>
<sequence>MKPKKVGFYLFFVLVVYAVMLFYVVGLCGAVIGATINYFKHGIWTFNGNDFLVSLRFALVYGVWGGAGVWIFSKIEEVKRKRKG</sequence>
<name>A0A1H4X4E9_9PSED</name>
<feature type="transmembrane region" description="Helical" evidence="1">
    <location>
        <begin position="7"/>
        <end position="39"/>
    </location>
</feature>
<dbReference type="AlphaFoldDB" id="A0A1H4X4E9"/>
<evidence type="ECO:0000256" key="1">
    <source>
        <dbReference type="SAM" id="Phobius"/>
    </source>
</evidence>
<reference evidence="2 3" key="1">
    <citation type="submission" date="2016-10" db="EMBL/GenBank/DDBJ databases">
        <authorList>
            <person name="de Groot N.N."/>
        </authorList>
    </citation>
    <scope>NUCLEOTIDE SEQUENCE [LARGE SCALE GENOMIC DNA]</scope>
    <source>
        <strain evidence="2 3">BS3655</strain>
    </source>
</reference>
<evidence type="ECO:0000313" key="3">
    <source>
        <dbReference type="Proteomes" id="UP000183114"/>
    </source>
</evidence>
<accession>A0A1H4X4E9</accession>
<protein>
    <submittedName>
        <fullName evidence="2">Uncharacterized protein</fullName>
    </submittedName>
</protein>
<dbReference type="Proteomes" id="UP000183114">
    <property type="component" value="Unassembled WGS sequence"/>
</dbReference>
<dbReference type="RefSeq" id="WP_074874375.1">
    <property type="nucleotide sequence ID" value="NZ_FNTF01000002.1"/>
</dbReference>
<keyword evidence="1" id="KW-0812">Transmembrane</keyword>
<dbReference type="EMBL" id="FNTF01000002">
    <property type="protein sequence ID" value="SED00592.1"/>
    <property type="molecule type" value="Genomic_DNA"/>
</dbReference>
<evidence type="ECO:0000313" key="2">
    <source>
        <dbReference type="EMBL" id="SED00592.1"/>
    </source>
</evidence>
<keyword evidence="1" id="KW-0472">Membrane</keyword>
<organism evidence="2 3">
    <name type="scientific">Pseudomonas frederiksbergensis</name>
    <dbReference type="NCBI Taxonomy" id="104087"/>
    <lineage>
        <taxon>Bacteria</taxon>
        <taxon>Pseudomonadati</taxon>
        <taxon>Pseudomonadota</taxon>
        <taxon>Gammaproteobacteria</taxon>
        <taxon>Pseudomonadales</taxon>
        <taxon>Pseudomonadaceae</taxon>
        <taxon>Pseudomonas</taxon>
    </lineage>
</organism>
<proteinExistence type="predicted"/>